<dbReference type="Proteomes" id="UP000029223">
    <property type="component" value="Unassembled WGS sequence"/>
</dbReference>
<keyword evidence="2" id="KW-1185">Reference proteome</keyword>
<evidence type="ECO:0000313" key="2">
    <source>
        <dbReference type="Proteomes" id="UP000029223"/>
    </source>
</evidence>
<name>A0ABQ0JER8_9VIBR</name>
<comment type="caution">
    <text evidence="1">The sequence shown here is derived from an EMBL/GenBank/DDBJ whole genome shotgun (WGS) entry which is preliminary data.</text>
</comment>
<accession>A0ABQ0JER8</accession>
<dbReference type="SUPFAM" id="SSF89796">
    <property type="entry name" value="CoA-transferase family III (CaiB/BaiF)"/>
    <property type="match status" value="1"/>
</dbReference>
<protein>
    <submittedName>
        <fullName evidence="1">Probable racemase</fullName>
    </submittedName>
</protein>
<reference evidence="2" key="1">
    <citation type="submission" date="2014-09" db="EMBL/GenBank/DDBJ databases">
        <title>Vibrio variabilis JCM 19239. (C206) whole genome shotgun sequence.</title>
        <authorList>
            <person name="Sawabe T."/>
            <person name="Meirelles P."/>
            <person name="Nakanishi M."/>
            <person name="Sayaka M."/>
            <person name="Hattori M."/>
            <person name="Ohkuma M."/>
        </authorList>
    </citation>
    <scope>NUCLEOTIDE SEQUENCE [LARGE SCALE GENOMIC DNA]</scope>
    <source>
        <strain evidence="2">JCM 19239</strain>
    </source>
</reference>
<dbReference type="InterPro" id="IPR003673">
    <property type="entry name" value="CoA-Trfase_fam_III"/>
</dbReference>
<dbReference type="Gene3D" id="3.40.50.10540">
    <property type="entry name" value="Crotonobetainyl-coa:carnitine coa-transferase, domain 1"/>
    <property type="match status" value="1"/>
</dbReference>
<dbReference type="Gene3D" id="3.30.1540.10">
    <property type="entry name" value="formyl-coa transferase, domain 3"/>
    <property type="match status" value="1"/>
</dbReference>
<evidence type="ECO:0000313" key="1">
    <source>
        <dbReference type="EMBL" id="GAL27259.1"/>
    </source>
</evidence>
<organism evidence="1 2">
    <name type="scientific">Vibrio variabilis</name>
    <dbReference type="NCBI Taxonomy" id="990271"/>
    <lineage>
        <taxon>Bacteria</taxon>
        <taxon>Pseudomonadati</taxon>
        <taxon>Pseudomonadota</taxon>
        <taxon>Gammaproteobacteria</taxon>
        <taxon>Vibrionales</taxon>
        <taxon>Vibrionaceae</taxon>
        <taxon>Vibrio</taxon>
    </lineage>
</organism>
<sequence length="99" mass="11468">MGSVVTLGELLDSPPLLNYTNQDDWFDRRDEIKAILVEHIATRTTQHWLDRLEPADYWCAEVLDWERLSNHEAFSNSPSRKPHAERMGMNFTPLAVLST</sequence>
<dbReference type="EMBL" id="BBMS01000027">
    <property type="protein sequence ID" value="GAL27259.1"/>
    <property type="molecule type" value="Genomic_DNA"/>
</dbReference>
<dbReference type="InterPro" id="IPR044855">
    <property type="entry name" value="CoA-Trfase_III_dom3_sf"/>
</dbReference>
<dbReference type="InterPro" id="IPR023606">
    <property type="entry name" value="CoA-Trfase_III_dom_1_sf"/>
</dbReference>
<gene>
    <name evidence="1" type="ORF">JCM19239_2071</name>
</gene>
<dbReference type="Pfam" id="PF02515">
    <property type="entry name" value="CoA_transf_3"/>
    <property type="match status" value="1"/>
</dbReference>
<proteinExistence type="predicted"/>